<evidence type="ECO:0000256" key="3">
    <source>
        <dbReference type="ARBA" id="ARBA00022801"/>
    </source>
</evidence>
<dbReference type="PANTHER" id="PTHR33018">
    <property type="entry name" value="OS10G0338966 PROTEIN-RELATED"/>
    <property type="match status" value="1"/>
</dbReference>
<comment type="caution">
    <text evidence="6">The sequence shown here is derived from an EMBL/GenBank/DDBJ whole genome shotgun (WGS) entry which is preliminary data.</text>
</comment>
<dbReference type="InterPro" id="IPR038765">
    <property type="entry name" value="Papain-like_cys_pep_sf"/>
</dbReference>
<organism evidence="6 7">
    <name type="scientific">Rubus argutus</name>
    <name type="common">Southern blackberry</name>
    <dbReference type="NCBI Taxonomy" id="59490"/>
    <lineage>
        <taxon>Eukaryota</taxon>
        <taxon>Viridiplantae</taxon>
        <taxon>Streptophyta</taxon>
        <taxon>Embryophyta</taxon>
        <taxon>Tracheophyta</taxon>
        <taxon>Spermatophyta</taxon>
        <taxon>Magnoliopsida</taxon>
        <taxon>eudicotyledons</taxon>
        <taxon>Gunneridae</taxon>
        <taxon>Pentapetalae</taxon>
        <taxon>rosids</taxon>
        <taxon>fabids</taxon>
        <taxon>Rosales</taxon>
        <taxon>Rosaceae</taxon>
        <taxon>Rosoideae</taxon>
        <taxon>Rosoideae incertae sedis</taxon>
        <taxon>Rubus</taxon>
    </lineage>
</organism>
<dbReference type="InterPro" id="IPR004252">
    <property type="entry name" value="Probable_transposase_24"/>
</dbReference>
<reference evidence="6 7" key="1">
    <citation type="journal article" date="2023" name="G3 (Bethesda)">
        <title>A chromosome-length genome assembly and annotation of blackberry (Rubus argutus, cv. 'Hillquist').</title>
        <authorList>
            <person name="Bruna T."/>
            <person name="Aryal R."/>
            <person name="Dudchenko O."/>
            <person name="Sargent D.J."/>
            <person name="Mead D."/>
            <person name="Buti M."/>
            <person name="Cavallini A."/>
            <person name="Hytonen T."/>
            <person name="Andres J."/>
            <person name="Pham M."/>
            <person name="Weisz D."/>
            <person name="Mascagni F."/>
            <person name="Usai G."/>
            <person name="Natali L."/>
            <person name="Bassil N."/>
            <person name="Fernandez G.E."/>
            <person name="Lomsadze A."/>
            <person name="Armour M."/>
            <person name="Olukolu B."/>
            <person name="Poorten T."/>
            <person name="Britton C."/>
            <person name="Davik J."/>
            <person name="Ashrafi H."/>
            <person name="Aiden E.L."/>
            <person name="Borodovsky M."/>
            <person name="Worthington M."/>
        </authorList>
    </citation>
    <scope>NUCLEOTIDE SEQUENCE [LARGE SCALE GENOMIC DNA]</scope>
    <source>
        <strain evidence="6">PI 553951</strain>
    </source>
</reference>
<evidence type="ECO:0000256" key="2">
    <source>
        <dbReference type="ARBA" id="ARBA00022670"/>
    </source>
</evidence>
<keyword evidence="7" id="KW-1185">Reference proteome</keyword>
<sequence>MGLPKTKKASTSEETEDTITASRLKRKRGRTSMEHIVNRTLRGKKSVLEFNPKGIPFGKVAAEMASYIGVLVRTTVPIIVESWPKVDKDLKNDIWESVEMAFVLAPRSRKLVLSSAANKWRQFKSELTTKYVLPFKDQPDALKDPPEEYDFIKQQHWEQFVNSRLTEGFQKLHMEQKERRGKLQNAHRMSRKGYAGLEAELKKTMHEDELDLAVLWKKGREDKNGNISHETVGEQAAEIDTLMKQTNEGAISNSNSGTGDDVRSMGLGTPEHSSRFRGTGESVMPNVSRPQLEREDVMHEVRKMIEQQRVWFEAKIALLEAKISGDCPTTNIPLPTPLLFKPSKKGWCCGKKNIEDKEIDLEALSFIGRRDSMKGKSCKLAVGSINNVVSHGTIIEVDAANHTVHGVPLGEGNIRVAIDAALDEQALLPIPVTEELVTVGQAVGSHVAWPKHLVKLMDEEECGNTSMKPRDIPKQIVNLPKSLKLLYRYAERAMTDGEAISVVMEEAVFGIAKTVDIFKEDVMQFMEMKEIPPRCITVYMRHLYVMLKQSNMADMVGLMDPSSISVGEGNSDHKSQVLATRLQQGSADQILLVPYNSGYHWMLTIISEDKEVCYFMDPLQRYFMDPLRRSMREEEWKYVVNNGIRQFNIETGRGFRKQPLWKVLMGPKQPSNMECGYYVMRYMKEIIEGQDLSFATKWDGRKLNAYTQTELDEVRCEWTDFVSNYV</sequence>
<dbReference type="AlphaFoldDB" id="A0AAW1YLJ2"/>
<dbReference type="Gene3D" id="3.40.395.10">
    <property type="entry name" value="Adenoviral Proteinase, Chain A"/>
    <property type="match status" value="1"/>
</dbReference>
<dbReference type="Proteomes" id="UP001457282">
    <property type="component" value="Unassembled WGS sequence"/>
</dbReference>
<dbReference type="Pfam" id="PF02902">
    <property type="entry name" value="Peptidase_C48"/>
    <property type="match status" value="1"/>
</dbReference>
<keyword evidence="3" id="KW-0378">Hydrolase</keyword>
<evidence type="ECO:0000313" key="7">
    <source>
        <dbReference type="Proteomes" id="UP001457282"/>
    </source>
</evidence>
<evidence type="ECO:0000259" key="5">
    <source>
        <dbReference type="PROSITE" id="PS50600"/>
    </source>
</evidence>
<dbReference type="InterPro" id="IPR003653">
    <property type="entry name" value="Peptidase_C48_C"/>
</dbReference>
<dbReference type="Pfam" id="PF26133">
    <property type="entry name" value="DUF8039"/>
    <property type="match status" value="1"/>
</dbReference>
<dbReference type="GO" id="GO:0008234">
    <property type="term" value="F:cysteine-type peptidase activity"/>
    <property type="evidence" value="ECO:0007669"/>
    <property type="project" value="InterPro"/>
</dbReference>
<name>A0AAW1YLJ2_RUBAR</name>
<evidence type="ECO:0000313" key="6">
    <source>
        <dbReference type="EMBL" id="KAK9949471.1"/>
    </source>
</evidence>
<dbReference type="Pfam" id="PF03004">
    <property type="entry name" value="Transposase_24"/>
    <property type="match status" value="1"/>
</dbReference>
<feature type="region of interest" description="Disordered" evidence="4">
    <location>
        <begin position="1"/>
        <end position="21"/>
    </location>
</feature>
<dbReference type="EMBL" id="JBEDUW010000001">
    <property type="protein sequence ID" value="KAK9949471.1"/>
    <property type="molecule type" value="Genomic_DNA"/>
</dbReference>
<comment type="similarity">
    <text evidence="1">Belongs to the peptidase C48 family.</text>
</comment>
<proteinExistence type="inferred from homology"/>
<keyword evidence="2" id="KW-0645">Protease</keyword>
<evidence type="ECO:0000256" key="4">
    <source>
        <dbReference type="SAM" id="MobiDB-lite"/>
    </source>
</evidence>
<protein>
    <recommendedName>
        <fullName evidence="5">Ubiquitin-like protease family profile domain-containing protein</fullName>
    </recommendedName>
</protein>
<accession>A0AAW1YLJ2</accession>
<dbReference type="GO" id="GO:0006508">
    <property type="term" value="P:proteolysis"/>
    <property type="evidence" value="ECO:0007669"/>
    <property type="project" value="UniProtKB-KW"/>
</dbReference>
<gene>
    <name evidence="6" type="ORF">M0R45_004990</name>
</gene>
<dbReference type="SUPFAM" id="SSF54001">
    <property type="entry name" value="Cysteine proteinases"/>
    <property type="match status" value="1"/>
</dbReference>
<feature type="domain" description="Ubiquitin-like protease family profile" evidence="5">
    <location>
        <begin position="515"/>
        <end position="686"/>
    </location>
</feature>
<dbReference type="PANTHER" id="PTHR33018:SF31">
    <property type="entry name" value="TRANSPOSASE, PTTA_EN_SPM, PLANT"/>
    <property type="match status" value="1"/>
</dbReference>
<dbReference type="InterPro" id="IPR058352">
    <property type="entry name" value="DUF8039"/>
</dbReference>
<evidence type="ECO:0000256" key="1">
    <source>
        <dbReference type="ARBA" id="ARBA00005234"/>
    </source>
</evidence>
<dbReference type="PROSITE" id="PS50600">
    <property type="entry name" value="ULP_PROTEASE"/>
    <property type="match status" value="1"/>
</dbReference>